<reference evidence="1" key="1">
    <citation type="submission" date="2020-11" db="EMBL/GenBank/DDBJ databases">
        <authorList>
            <consortium name="DOE Joint Genome Institute"/>
            <person name="Ahrendt S."/>
            <person name="Riley R."/>
            <person name="Andreopoulos W."/>
            <person name="LaButti K."/>
            <person name="Pangilinan J."/>
            <person name="Ruiz-duenas F.J."/>
            <person name="Barrasa J.M."/>
            <person name="Sanchez-Garcia M."/>
            <person name="Camarero S."/>
            <person name="Miyauchi S."/>
            <person name="Serrano A."/>
            <person name="Linde D."/>
            <person name="Babiker R."/>
            <person name="Drula E."/>
            <person name="Ayuso-Fernandez I."/>
            <person name="Pacheco R."/>
            <person name="Padilla G."/>
            <person name="Ferreira P."/>
            <person name="Barriuso J."/>
            <person name="Kellner H."/>
            <person name="Castanera R."/>
            <person name="Alfaro M."/>
            <person name="Ramirez L."/>
            <person name="Pisabarro A.G."/>
            <person name="Kuo A."/>
            <person name="Tritt A."/>
            <person name="Lipzen A."/>
            <person name="He G."/>
            <person name="Yan M."/>
            <person name="Ng V."/>
            <person name="Cullen D."/>
            <person name="Martin F."/>
            <person name="Rosso M.-N."/>
            <person name="Henrissat B."/>
            <person name="Hibbett D."/>
            <person name="Martinez A.T."/>
            <person name="Grigoriev I.V."/>
        </authorList>
    </citation>
    <scope>NUCLEOTIDE SEQUENCE</scope>
    <source>
        <strain evidence="1">AH 44721</strain>
    </source>
</reference>
<sequence length="321" mass="36278">MDGQLFALLRQFYALNPTNIILFPKDCLPQGINDFLVNDVLLSQHFQKYPPSPQYQKRFWKWSNNDFEIDSRIYDYYLGLDSTPERQQSFSGFNLQAPPSQSYITHFWSTDGPLSRTQVDFPSNQSTTLMESRTTIESGTTGLRTWLASFVLSQYLIFHPELISSKRILELGSGIGFLGIIVASLQQLNKTSQQSSSTGSLWLTDVNVEVLSRCRDNVQLTCNLSSLHQNINYLKLDWTESIDVEESSGLATFIHEKINPDLILGADIVFDPSLVPSLVGTLRIALQQVNPKNEPKVALIALTIRNETTMNKFLSSVRGRC</sequence>
<dbReference type="SUPFAM" id="SSF53335">
    <property type="entry name" value="S-adenosyl-L-methionine-dependent methyltransferases"/>
    <property type="match status" value="1"/>
</dbReference>
<comment type="caution">
    <text evidence="1">The sequence shown here is derived from an EMBL/GenBank/DDBJ whole genome shotgun (WGS) entry which is preliminary data.</text>
</comment>
<keyword evidence="1" id="KW-0808">Transferase</keyword>
<dbReference type="Proteomes" id="UP000724874">
    <property type="component" value="Unassembled WGS sequence"/>
</dbReference>
<accession>A0A9P5P162</accession>
<dbReference type="EMBL" id="JADNYJ010000002">
    <property type="protein sequence ID" value="KAF8913238.1"/>
    <property type="molecule type" value="Genomic_DNA"/>
</dbReference>
<evidence type="ECO:0000313" key="1">
    <source>
        <dbReference type="EMBL" id="KAF8913238.1"/>
    </source>
</evidence>
<dbReference type="InterPro" id="IPR019410">
    <property type="entry name" value="Methyltransf_16"/>
</dbReference>
<dbReference type="OrthoDB" id="194386at2759"/>
<dbReference type="AlphaFoldDB" id="A0A9P5P162"/>
<dbReference type="Pfam" id="PF10294">
    <property type="entry name" value="Methyltransf_16"/>
    <property type="match status" value="1"/>
</dbReference>
<name>A0A9P5P162_GYMJU</name>
<dbReference type="InterPro" id="IPR029063">
    <property type="entry name" value="SAM-dependent_MTases_sf"/>
</dbReference>
<keyword evidence="1" id="KW-0489">Methyltransferase</keyword>
<dbReference type="PANTHER" id="PTHR14614:SF130">
    <property type="entry name" value="PROTEIN-LYSINE N-METHYLTRANSFERASE EEF2KMT"/>
    <property type="match status" value="1"/>
</dbReference>
<dbReference type="GO" id="GO:0008757">
    <property type="term" value="F:S-adenosylmethionine-dependent methyltransferase activity"/>
    <property type="evidence" value="ECO:0007669"/>
    <property type="project" value="UniProtKB-ARBA"/>
</dbReference>
<protein>
    <submittedName>
        <fullName evidence="1">Methyltransferase-domain-containing protein</fullName>
    </submittedName>
</protein>
<gene>
    <name evidence="1" type="ORF">CPB84DRAFT_1812113</name>
</gene>
<evidence type="ECO:0000313" key="2">
    <source>
        <dbReference type="Proteomes" id="UP000724874"/>
    </source>
</evidence>
<dbReference type="GO" id="GO:0032259">
    <property type="term" value="P:methylation"/>
    <property type="evidence" value="ECO:0007669"/>
    <property type="project" value="UniProtKB-KW"/>
</dbReference>
<dbReference type="GO" id="GO:0005737">
    <property type="term" value="C:cytoplasm"/>
    <property type="evidence" value="ECO:0007669"/>
    <property type="project" value="TreeGrafter"/>
</dbReference>
<dbReference type="Gene3D" id="3.40.50.150">
    <property type="entry name" value="Vaccinia Virus protein VP39"/>
    <property type="match status" value="1"/>
</dbReference>
<proteinExistence type="predicted"/>
<keyword evidence="2" id="KW-1185">Reference proteome</keyword>
<dbReference type="PANTHER" id="PTHR14614">
    <property type="entry name" value="HEPATOCELLULAR CARCINOMA-ASSOCIATED ANTIGEN"/>
    <property type="match status" value="1"/>
</dbReference>
<organism evidence="1 2">
    <name type="scientific">Gymnopilus junonius</name>
    <name type="common">Spectacular rustgill mushroom</name>
    <name type="synonym">Gymnopilus spectabilis subsp. junonius</name>
    <dbReference type="NCBI Taxonomy" id="109634"/>
    <lineage>
        <taxon>Eukaryota</taxon>
        <taxon>Fungi</taxon>
        <taxon>Dikarya</taxon>
        <taxon>Basidiomycota</taxon>
        <taxon>Agaricomycotina</taxon>
        <taxon>Agaricomycetes</taxon>
        <taxon>Agaricomycetidae</taxon>
        <taxon>Agaricales</taxon>
        <taxon>Agaricineae</taxon>
        <taxon>Hymenogastraceae</taxon>
        <taxon>Gymnopilus</taxon>
    </lineage>
</organism>